<organism evidence="1">
    <name type="scientific">Anguilla anguilla</name>
    <name type="common">European freshwater eel</name>
    <name type="synonym">Muraena anguilla</name>
    <dbReference type="NCBI Taxonomy" id="7936"/>
    <lineage>
        <taxon>Eukaryota</taxon>
        <taxon>Metazoa</taxon>
        <taxon>Chordata</taxon>
        <taxon>Craniata</taxon>
        <taxon>Vertebrata</taxon>
        <taxon>Euteleostomi</taxon>
        <taxon>Actinopterygii</taxon>
        <taxon>Neopterygii</taxon>
        <taxon>Teleostei</taxon>
        <taxon>Anguilliformes</taxon>
        <taxon>Anguillidae</taxon>
        <taxon>Anguilla</taxon>
    </lineage>
</organism>
<accession>A0A0E9UVY2</accession>
<dbReference type="EMBL" id="GBXM01039444">
    <property type="protein sequence ID" value="JAH69133.1"/>
    <property type="molecule type" value="Transcribed_RNA"/>
</dbReference>
<evidence type="ECO:0000313" key="1">
    <source>
        <dbReference type="EMBL" id="JAH69133.1"/>
    </source>
</evidence>
<reference evidence="1" key="1">
    <citation type="submission" date="2014-11" db="EMBL/GenBank/DDBJ databases">
        <authorList>
            <person name="Amaro Gonzalez C."/>
        </authorList>
    </citation>
    <scope>NUCLEOTIDE SEQUENCE</scope>
</reference>
<name>A0A0E9UVY2_ANGAN</name>
<sequence>MQRPQCVVHVGRGP</sequence>
<protein>
    <submittedName>
        <fullName evidence="1">Uncharacterized protein</fullName>
    </submittedName>
</protein>
<reference evidence="1" key="2">
    <citation type="journal article" date="2015" name="Fish Shellfish Immunol.">
        <title>Early steps in the European eel (Anguilla anguilla)-Vibrio vulnificus interaction in the gills: Role of the RtxA13 toxin.</title>
        <authorList>
            <person name="Callol A."/>
            <person name="Pajuelo D."/>
            <person name="Ebbesson L."/>
            <person name="Teles M."/>
            <person name="MacKenzie S."/>
            <person name="Amaro C."/>
        </authorList>
    </citation>
    <scope>NUCLEOTIDE SEQUENCE</scope>
</reference>
<proteinExistence type="predicted"/>